<dbReference type="HOGENOM" id="CLU_1939474_0_0_1"/>
<evidence type="ECO:0000313" key="3">
    <source>
        <dbReference type="Proteomes" id="UP000054279"/>
    </source>
</evidence>
<dbReference type="AlphaFoldDB" id="A0A0C9W3U7"/>
<proteinExistence type="predicted"/>
<protein>
    <submittedName>
        <fullName evidence="2">Uncharacterized protein</fullName>
    </submittedName>
</protein>
<gene>
    <name evidence="2" type="ORF">M422DRAFT_249547</name>
</gene>
<evidence type="ECO:0000313" key="2">
    <source>
        <dbReference type="EMBL" id="KIJ46807.1"/>
    </source>
</evidence>
<dbReference type="EMBL" id="KN837105">
    <property type="protein sequence ID" value="KIJ46807.1"/>
    <property type="molecule type" value="Genomic_DNA"/>
</dbReference>
<feature type="compositionally biased region" description="Polar residues" evidence="1">
    <location>
        <begin position="28"/>
        <end position="39"/>
    </location>
</feature>
<dbReference type="Proteomes" id="UP000054279">
    <property type="component" value="Unassembled WGS sequence"/>
</dbReference>
<name>A0A0C9W3U7_SPHS4</name>
<keyword evidence="3" id="KW-1185">Reference proteome</keyword>
<evidence type="ECO:0000256" key="1">
    <source>
        <dbReference type="SAM" id="MobiDB-lite"/>
    </source>
</evidence>
<feature type="region of interest" description="Disordered" evidence="1">
    <location>
        <begin position="28"/>
        <end position="58"/>
    </location>
</feature>
<accession>A0A0C9W3U7</accession>
<feature type="compositionally biased region" description="Low complexity" evidence="1">
    <location>
        <begin position="45"/>
        <end position="57"/>
    </location>
</feature>
<reference evidence="2 3" key="1">
    <citation type="submission" date="2014-06" db="EMBL/GenBank/DDBJ databases">
        <title>Evolutionary Origins and Diversification of the Mycorrhizal Mutualists.</title>
        <authorList>
            <consortium name="DOE Joint Genome Institute"/>
            <consortium name="Mycorrhizal Genomics Consortium"/>
            <person name="Kohler A."/>
            <person name="Kuo A."/>
            <person name="Nagy L.G."/>
            <person name="Floudas D."/>
            <person name="Copeland A."/>
            <person name="Barry K.W."/>
            <person name="Cichocki N."/>
            <person name="Veneault-Fourrey C."/>
            <person name="LaButti K."/>
            <person name="Lindquist E.A."/>
            <person name="Lipzen A."/>
            <person name="Lundell T."/>
            <person name="Morin E."/>
            <person name="Murat C."/>
            <person name="Riley R."/>
            <person name="Ohm R."/>
            <person name="Sun H."/>
            <person name="Tunlid A."/>
            <person name="Henrissat B."/>
            <person name="Grigoriev I.V."/>
            <person name="Hibbett D.S."/>
            <person name="Martin F."/>
        </authorList>
    </citation>
    <scope>NUCLEOTIDE SEQUENCE [LARGE SCALE GENOMIC DNA]</scope>
    <source>
        <strain evidence="2 3">SS14</strain>
    </source>
</reference>
<organism evidence="2 3">
    <name type="scientific">Sphaerobolus stellatus (strain SS14)</name>
    <dbReference type="NCBI Taxonomy" id="990650"/>
    <lineage>
        <taxon>Eukaryota</taxon>
        <taxon>Fungi</taxon>
        <taxon>Dikarya</taxon>
        <taxon>Basidiomycota</taxon>
        <taxon>Agaricomycotina</taxon>
        <taxon>Agaricomycetes</taxon>
        <taxon>Phallomycetidae</taxon>
        <taxon>Geastrales</taxon>
        <taxon>Sphaerobolaceae</taxon>
        <taxon>Sphaerobolus</taxon>
    </lineage>
</organism>
<sequence>MVCRYSRESRLIVIKQRASNEVIFSEHSTPVHSQNSTRVRVTDPGQNTGETQTQGTGPIFSINPVAILKFSPDPEYSRYLPPWVEDLDTQWTLMYPLNDENHSPYDIPRDHKVTMLLNTQMEEKTSNAVR</sequence>